<feature type="compositionally biased region" description="Pro residues" evidence="1">
    <location>
        <begin position="507"/>
        <end position="517"/>
    </location>
</feature>
<evidence type="ECO:0000313" key="3">
    <source>
        <dbReference type="Proteomes" id="UP000631553"/>
    </source>
</evidence>
<comment type="caution">
    <text evidence="2">The sequence shown here is derived from an EMBL/GenBank/DDBJ whole genome shotgun (WGS) entry which is preliminary data.</text>
</comment>
<feature type="compositionally biased region" description="Basic and acidic residues" evidence="1">
    <location>
        <begin position="307"/>
        <end position="318"/>
    </location>
</feature>
<feature type="compositionally biased region" description="Low complexity" evidence="1">
    <location>
        <begin position="437"/>
        <end position="446"/>
    </location>
</feature>
<reference evidence="2 3" key="1">
    <citation type="submission" date="2020-07" db="EMBL/GenBank/DDBJ databases">
        <title>Sequencing the genomes of 1000 actinobacteria strains.</title>
        <authorList>
            <person name="Klenk H.-P."/>
        </authorList>
    </citation>
    <scope>NUCLEOTIDE SEQUENCE [LARGE SCALE GENOMIC DNA]</scope>
    <source>
        <strain evidence="2 3">DSM 43814</strain>
    </source>
</reference>
<accession>A0ABX2RT85</accession>
<evidence type="ECO:0000313" key="2">
    <source>
        <dbReference type="EMBL" id="NYF59749.1"/>
    </source>
</evidence>
<feature type="compositionally biased region" description="Basic and acidic residues" evidence="1">
    <location>
        <begin position="68"/>
        <end position="84"/>
    </location>
</feature>
<proteinExistence type="predicted"/>
<feature type="region of interest" description="Disordered" evidence="1">
    <location>
        <begin position="17"/>
        <end position="578"/>
    </location>
</feature>
<name>A0ABX2RT85_9ACTN</name>
<dbReference type="EMBL" id="JACCCQ010000001">
    <property type="protein sequence ID" value="NYF59749.1"/>
    <property type="molecule type" value="Genomic_DNA"/>
</dbReference>
<feature type="compositionally biased region" description="Low complexity" evidence="1">
    <location>
        <begin position="400"/>
        <end position="412"/>
    </location>
</feature>
<gene>
    <name evidence="2" type="ORF">HDA35_005580</name>
</gene>
<feature type="compositionally biased region" description="Low complexity" evidence="1">
    <location>
        <begin position="110"/>
        <end position="123"/>
    </location>
</feature>
<organism evidence="2 3">
    <name type="scientific">Micromonospora purpureochromogenes</name>
    <dbReference type="NCBI Taxonomy" id="47872"/>
    <lineage>
        <taxon>Bacteria</taxon>
        <taxon>Bacillati</taxon>
        <taxon>Actinomycetota</taxon>
        <taxon>Actinomycetes</taxon>
        <taxon>Micromonosporales</taxon>
        <taxon>Micromonosporaceae</taxon>
        <taxon>Micromonospora</taxon>
    </lineage>
</organism>
<sequence>MPPPRPGPRSWLARRLRDAADAVERWDPAPTTGGSPDETTPDLPPAGPPAQATAGLLEARPEVPSAEATRDVPRRPGEPPEHWLRLVAAHAPGLLRGLDVDPDALPDTGPPAAARDPRGGPADEVGGRAPARSGTSALPPAGPGRPGTAVGSWQRNPDGVPGSRPGGADAAVSAWRGDPNGGPWPGAPDAAVDSGHGYRDGTIGARSGDPDGTVGSWPSDPSAGVGSGPGDSGTGVGSWAGDSGAGPRPGSATAGNWPDGVNGTVGPSSPAAGSFPAVPDASGRPGATAPDSRPGAPPAHSWPGQPEHQRSRQPERRVGQPADDVDRSPGLGAGAHPGPAAWRIRPAVPGPGFGDLSHTGPGDGGAHPHLDAPPPAGSGEPRVGRADQSEQDPATASVEGTTADGRAGTATDPAHRRGTTGGDHVGALRFPAPWSVPTGARAATGHPGPPAGPRAGRAPGAYPGDLARTAEHPDLAAPTGFDTASWSVDRWPPARPGNGWPDAVAPTPAPDPWPVLPDGPAGGGAGGVPPTGATTTGPAGRWAGDPWPALPDDPAWRPATGDGDRERLRRLDHEQRGA</sequence>
<feature type="compositionally biased region" description="Low complexity" evidence="1">
    <location>
        <begin position="530"/>
        <end position="561"/>
    </location>
</feature>
<feature type="compositionally biased region" description="Low complexity" evidence="1">
    <location>
        <begin position="453"/>
        <end position="464"/>
    </location>
</feature>
<dbReference type="RefSeq" id="WP_179805384.1">
    <property type="nucleotide sequence ID" value="NZ_JACCCQ010000001.1"/>
</dbReference>
<protein>
    <submittedName>
        <fullName evidence="2">Uncharacterized protein</fullName>
    </submittedName>
</protein>
<feature type="compositionally biased region" description="Basic and acidic residues" evidence="1">
    <location>
        <begin position="17"/>
        <end position="27"/>
    </location>
</feature>
<feature type="compositionally biased region" description="Basic and acidic residues" evidence="1">
    <location>
        <begin position="562"/>
        <end position="578"/>
    </location>
</feature>
<dbReference type="Proteomes" id="UP000631553">
    <property type="component" value="Unassembled WGS sequence"/>
</dbReference>
<evidence type="ECO:0000256" key="1">
    <source>
        <dbReference type="SAM" id="MobiDB-lite"/>
    </source>
</evidence>
<keyword evidence="3" id="KW-1185">Reference proteome</keyword>
<feature type="compositionally biased region" description="Gly residues" evidence="1">
    <location>
        <begin position="225"/>
        <end position="238"/>
    </location>
</feature>
<feature type="compositionally biased region" description="Gly residues" evidence="1">
    <location>
        <begin position="520"/>
        <end position="529"/>
    </location>
</feature>